<dbReference type="InterPro" id="IPR033247">
    <property type="entry name" value="Transketolase_fam"/>
</dbReference>
<dbReference type="InterPro" id="IPR029061">
    <property type="entry name" value="THDP-binding"/>
</dbReference>
<feature type="binding site" evidence="16">
    <location>
        <position position="155"/>
    </location>
    <ligand>
        <name>thiamine diphosphate</name>
        <dbReference type="ChEBI" id="CHEBI:58937"/>
    </ligand>
</feature>
<feature type="binding site" evidence="15">
    <location>
        <position position="516"/>
    </location>
    <ligand>
        <name>substrate</name>
    </ligand>
</feature>
<evidence type="ECO:0000259" key="19">
    <source>
        <dbReference type="SMART" id="SM00861"/>
    </source>
</evidence>
<evidence type="ECO:0000256" key="8">
    <source>
        <dbReference type="ARBA" id="ARBA00022723"/>
    </source>
</evidence>
<dbReference type="Pfam" id="PF00456">
    <property type="entry name" value="Transketolase_N"/>
    <property type="match status" value="1"/>
</dbReference>
<comment type="cofactor">
    <cofactor evidence="17">
        <name>Mg(2+)</name>
        <dbReference type="ChEBI" id="CHEBI:18420"/>
    </cofactor>
    <text evidence="17">Binds 1 Mg(2+) ion per subunit. Can also utilize other divalent metal cations, such as Ca(2+), Mn(2+) and Co(2+).</text>
</comment>
<keyword evidence="11 16" id="KW-0786">Thiamine pyrophosphate</keyword>
<evidence type="ECO:0000256" key="13">
    <source>
        <dbReference type="NCBIfam" id="TIGR00232"/>
    </source>
</evidence>
<feature type="binding site" evidence="15">
    <location>
        <position position="465"/>
    </location>
    <ligand>
        <name>substrate</name>
    </ligand>
</feature>
<feature type="binding site" evidence="17">
    <location>
        <position position="184"/>
    </location>
    <ligand>
        <name>Mg(2+)</name>
        <dbReference type="ChEBI" id="CHEBI:18420"/>
    </ligand>
</feature>
<feature type="binding site" evidence="15">
    <location>
        <position position="457"/>
    </location>
    <ligand>
        <name>substrate</name>
    </ligand>
</feature>
<comment type="caution">
    <text evidence="20">The sequence shown here is derived from an EMBL/GenBank/DDBJ whole genome shotgun (WGS) entry which is preliminary data.</text>
</comment>
<evidence type="ECO:0000256" key="16">
    <source>
        <dbReference type="PIRSR" id="PIRSR605478-3"/>
    </source>
</evidence>
<feature type="binding site" evidence="16">
    <location>
        <position position="259"/>
    </location>
    <ligand>
        <name>thiamine diphosphate</name>
        <dbReference type="ChEBI" id="CHEBI:58937"/>
    </ligand>
</feature>
<dbReference type="InterPro" id="IPR005474">
    <property type="entry name" value="Transketolase_N"/>
</dbReference>
<comment type="cofactor">
    <cofactor evidence="2">
        <name>Mn(2+)</name>
        <dbReference type="ChEBI" id="CHEBI:29035"/>
    </cofactor>
</comment>
<dbReference type="InterPro" id="IPR005478">
    <property type="entry name" value="Transketolase_bac-like"/>
</dbReference>
<dbReference type="Gene3D" id="3.40.50.970">
    <property type="match status" value="2"/>
</dbReference>
<feature type="binding site" evidence="15">
    <location>
        <position position="469"/>
    </location>
    <ligand>
        <name>substrate</name>
    </ligand>
</feature>
<dbReference type="FunFam" id="3.40.50.970:FF:000045">
    <property type="entry name" value="Transketolase"/>
    <property type="match status" value="1"/>
</dbReference>
<gene>
    <name evidence="20" type="primary">tkt</name>
    <name evidence="20" type="ORF">NNJEOMEG_03363</name>
</gene>
<feature type="site" description="Important for catalytic activity" evidence="18">
    <location>
        <position position="29"/>
    </location>
</feature>
<feature type="binding site" evidence="17">
    <location>
        <position position="186"/>
    </location>
    <ligand>
        <name>Mg(2+)</name>
        <dbReference type="ChEBI" id="CHEBI:18420"/>
    </ligand>
</feature>
<dbReference type="Proteomes" id="UP000494245">
    <property type="component" value="Unassembled WGS sequence"/>
</dbReference>
<feature type="binding site" evidence="16">
    <location>
        <position position="184"/>
    </location>
    <ligand>
        <name>thiamine diphosphate</name>
        <dbReference type="ChEBI" id="CHEBI:58937"/>
    </ligand>
</feature>
<dbReference type="RefSeq" id="WP_235957014.1">
    <property type="nucleotide sequence ID" value="NZ_BLTE01000018.1"/>
</dbReference>
<dbReference type="Pfam" id="PF02779">
    <property type="entry name" value="Transket_pyr"/>
    <property type="match status" value="1"/>
</dbReference>
<keyword evidence="8 17" id="KW-0479">Metal-binding</keyword>
<feature type="domain" description="Transketolase-like pyrimidine-binding" evidence="19">
    <location>
        <begin position="348"/>
        <end position="521"/>
    </location>
</feature>
<dbReference type="SUPFAM" id="SSF52518">
    <property type="entry name" value="Thiamin diphosphate-binding fold (THDP-binding)"/>
    <property type="match status" value="2"/>
</dbReference>
<feature type="binding site" evidence="17">
    <location>
        <position position="154"/>
    </location>
    <ligand>
        <name>Mg(2+)</name>
        <dbReference type="ChEBI" id="CHEBI:18420"/>
    </ligand>
</feature>
<dbReference type="GO" id="GO:0004802">
    <property type="term" value="F:transketolase activity"/>
    <property type="evidence" value="ECO:0007669"/>
    <property type="project" value="UniProtKB-UniRule"/>
</dbReference>
<dbReference type="EMBL" id="BLTE01000018">
    <property type="protein sequence ID" value="GFK95498.1"/>
    <property type="molecule type" value="Genomic_DNA"/>
</dbReference>
<evidence type="ECO:0000256" key="4">
    <source>
        <dbReference type="ARBA" id="ARBA00007131"/>
    </source>
</evidence>
<reference evidence="20 21" key="2">
    <citation type="submission" date="2020-05" db="EMBL/GenBank/DDBJ databases">
        <title>Draft genome sequence of Desulfovibrio sp. strainFSS-1.</title>
        <authorList>
            <person name="Shimoshige H."/>
            <person name="Kobayashi H."/>
            <person name="Maekawa T."/>
        </authorList>
    </citation>
    <scope>NUCLEOTIDE SEQUENCE [LARGE SCALE GENOMIC DNA]</scope>
    <source>
        <strain evidence="20 21">SIID29052-01</strain>
    </source>
</reference>
<evidence type="ECO:0000256" key="9">
    <source>
        <dbReference type="ARBA" id="ARBA00022837"/>
    </source>
</evidence>
<evidence type="ECO:0000256" key="1">
    <source>
        <dbReference type="ARBA" id="ARBA00001913"/>
    </source>
</evidence>
<organism evidence="20 21">
    <name type="scientific">Fundidesulfovibrio magnetotacticus</name>
    <dbReference type="NCBI Taxonomy" id="2730080"/>
    <lineage>
        <taxon>Bacteria</taxon>
        <taxon>Pseudomonadati</taxon>
        <taxon>Thermodesulfobacteriota</taxon>
        <taxon>Desulfovibrionia</taxon>
        <taxon>Desulfovibrionales</taxon>
        <taxon>Desulfovibrionaceae</taxon>
        <taxon>Fundidesulfovibrio</taxon>
    </lineage>
</organism>
<dbReference type="GO" id="GO:0046872">
    <property type="term" value="F:metal ion binding"/>
    <property type="evidence" value="ECO:0007669"/>
    <property type="project" value="UniProtKB-KW"/>
</dbReference>
<dbReference type="AlphaFoldDB" id="A0A6V8LZ36"/>
<proteinExistence type="inferred from homology"/>
<feature type="binding site" evidence="16">
    <location>
        <position position="69"/>
    </location>
    <ligand>
        <name>thiamine diphosphate</name>
        <dbReference type="ChEBI" id="CHEBI:58937"/>
    </ligand>
</feature>
<keyword evidence="9" id="KW-0106">Calcium</keyword>
<comment type="cofactor">
    <cofactor evidence="3">
        <name>Co(2+)</name>
        <dbReference type="ChEBI" id="CHEBI:48828"/>
    </cofactor>
</comment>
<evidence type="ECO:0000256" key="11">
    <source>
        <dbReference type="ARBA" id="ARBA00023052"/>
    </source>
</evidence>
<sequence>MSAPNMDRMAVNVIKGLVMDGTRKANSGHPGGPMSSADFAYILYKEFLNHSPDDAQWFNRDRFVLSAGHESMLLYALLAFQGRITVDDLKAFRQWKSRTPGHPEVHVTPGVEATTGPLGQGFSMSVGMAVAECMLRARLGDDVCSHFTYALSSDGDLQEPVCLGSAALAGHWGLGRLIVFYDSNHIQLSGPTKRSDTTNYKTVFEGFGWHVLEIDGHDHDAIRQAIRQAQAETSRPSLIIGHTTIAKGTATREGDFETHGSPLPADEIAASKKKMGLPEDQFFYMPQDVLEHFRVRHAELRAAAARWTRAFEEKLEKDAAFQELWRVTKRAPGNRSFAWPRFEPGSKIATRSAWGKCLESLVDSLPILVGGSADLDPSNMTVKFREAVGNFSAHEPLGRNLAFGVREFPMGAICNGIALHGGLVPFGATFLTFADYERNALRMSALQHLPVLHVFTHDSFHLGEDGPTHQPVEHICSLRLIPNMLVMRPADGNETALCLETALKQTSRPTCLMFSRQNLPVMDPAAYPAVLDGAAKGGYVLRDAPGGKPDLIILASGSEVPLALAAADLLPERKVRVVNMVCMELFDEQPQLYRDEVLPPSCCCRAAVEAGRTELWYKYVGLGNPVLGLNHFGDSAPPDLLAEKYGFTAENLARMIRERLALA</sequence>
<dbReference type="CDD" id="cd02012">
    <property type="entry name" value="TPP_TK"/>
    <property type="match status" value="1"/>
</dbReference>
<evidence type="ECO:0000256" key="10">
    <source>
        <dbReference type="ARBA" id="ARBA00022842"/>
    </source>
</evidence>
<evidence type="ECO:0000256" key="6">
    <source>
        <dbReference type="ARBA" id="ARBA00013152"/>
    </source>
</evidence>
<evidence type="ECO:0000256" key="7">
    <source>
        <dbReference type="ARBA" id="ARBA00022679"/>
    </source>
</evidence>
<evidence type="ECO:0000313" key="21">
    <source>
        <dbReference type="Proteomes" id="UP000494245"/>
    </source>
</evidence>
<comment type="similarity">
    <text evidence="4">Belongs to the transketolase family.</text>
</comment>
<evidence type="ECO:0000256" key="14">
    <source>
        <dbReference type="PIRSR" id="PIRSR605478-1"/>
    </source>
</evidence>
<dbReference type="Pfam" id="PF22613">
    <property type="entry name" value="Transketolase_C_1"/>
    <property type="match status" value="1"/>
</dbReference>
<evidence type="ECO:0000256" key="17">
    <source>
        <dbReference type="PIRSR" id="PIRSR605478-4"/>
    </source>
</evidence>
<feature type="binding site" evidence="15">
    <location>
        <position position="259"/>
    </location>
    <ligand>
        <name>substrate</name>
    </ligand>
</feature>
<feature type="binding site" evidence="16">
    <location>
        <position position="433"/>
    </location>
    <ligand>
        <name>thiamine diphosphate</name>
        <dbReference type="ChEBI" id="CHEBI:58937"/>
    </ligand>
</feature>
<feature type="site" description="Important for catalytic activity" evidence="18">
    <location>
        <position position="259"/>
    </location>
</feature>
<feature type="active site" description="Proton donor" evidence="14">
    <location>
        <position position="407"/>
    </location>
</feature>
<feature type="binding site" evidence="15">
    <location>
        <position position="29"/>
    </location>
    <ligand>
        <name>substrate</name>
    </ligand>
</feature>
<keyword evidence="10 17" id="KW-0460">Magnesium</keyword>
<dbReference type="NCBIfam" id="TIGR00232">
    <property type="entry name" value="tktlase_bact"/>
    <property type="match status" value="1"/>
</dbReference>
<feature type="binding site" evidence="15">
    <location>
        <position position="351"/>
    </location>
    <ligand>
        <name>substrate</name>
    </ligand>
</feature>
<evidence type="ECO:0000256" key="15">
    <source>
        <dbReference type="PIRSR" id="PIRSR605478-2"/>
    </source>
</evidence>
<comment type="subunit">
    <text evidence="5">Homodimer.</text>
</comment>
<evidence type="ECO:0000256" key="12">
    <source>
        <dbReference type="ARBA" id="ARBA00049473"/>
    </source>
</evidence>
<dbReference type="PANTHER" id="PTHR43522">
    <property type="entry name" value="TRANSKETOLASE"/>
    <property type="match status" value="1"/>
</dbReference>
<keyword evidence="7 20" id="KW-0808">Transferase</keyword>
<feature type="binding site" evidence="15">
    <location>
        <position position="378"/>
    </location>
    <ligand>
        <name>substrate</name>
    </ligand>
</feature>
<evidence type="ECO:0000256" key="5">
    <source>
        <dbReference type="ARBA" id="ARBA00011738"/>
    </source>
</evidence>
<comment type="cofactor">
    <cofactor evidence="16">
        <name>thiamine diphosphate</name>
        <dbReference type="ChEBI" id="CHEBI:58937"/>
    </cofactor>
    <text evidence="16">Binds 1 thiamine pyrophosphate per subunit. During the reaction, the substrate forms a covalent intermediate with the cofactor.</text>
</comment>
<evidence type="ECO:0000256" key="2">
    <source>
        <dbReference type="ARBA" id="ARBA00001936"/>
    </source>
</evidence>
<dbReference type="CDD" id="cd07033">
    <property type="entry name" value="TPP_PYR_DXS_TK_like"/>
    <property type="match status" value="1"/>
</dbReference>
<protein>
    <recommendedName>
        <fullName evidence="6 13">Transketolase</fullName>
        <ecNumber evidence="6 13">2.2.1.1</ecNumber>
    </recommendedName>
</protein>
<reference evidence="20 21" key="1">
    <citation type="submission" date="2020-04" db="EMBL/GenBank/DDBJ databases">
        <authorList>
            <consortium name="Desulfovibrio sp. FSS-1 genome sequencing consortium"/>
            <person name="Shimoshige H."/>
            <person name="Kobayashi H."/>
            <person name="Maekawa T."/>
        </authorList>
    </citation>
    <scope>NUCLEOTIDE SEQUENCE [LARGE SCALE GENOMIC DNA]</scope>
    <source>
        <strain evidence="20 21">SIID29052-01</strain>
    </source>
</reference>
<dbReference type="Gene3D" id="3.40.50.920">
    <property type="match status" value="1"/>
</dbReference>
<evidence type="ECO:0000313" key="20">
    <source>
        <dbReference type="EMBL" id="GFK95498.1"/>
    </source>
</evidence>
<dbReference type="GO" id="GO:0005829">
    <property type="term" value="C:cytosol"/>
    <property type="evidence" value="ECO:0007669"/>
    <property type="project" value="TreeGrafter"/>
</dbReference>
<dbReference type="GO" id="GO:0006098">
    <property type="term" value="P:pentose-phosphate shunt"/>
    <property type="evidence" value="ECO:0007669"/>
    <property type="project" value="TreeGrafter"/>
</dbReference>
<dbReference type="InterPro" id="IPR055152">
    <property type="entry name" value="Transketolase-like_C_2"/>
</dbReference>
<dbReference type="PANTHER" id="PTHR43522:SF2">
    <property type="entry name" value="TRANSKETOLASE 1-RELATED"/>
    <property type="match status" value="1"/>
</dbReference>
<name>A0A6V8LZ36_9BACT</name>
<accession>A0A6V8LZ36</accession>
<dbReference type="InterPro" id="IPR009014">
    <property type="entry name" value="Transketo_C/PFOR_II"/>
</dbReference>
<dbReference type="InterPro" id="IPR005475">
    <property type="entry name" value="Transketolase-like_Pyr-bd"/>
</dbReference>
<keyword evidence="21" id="KW-1185">Reference proteome</keyword>
<feature type="binding site" evidence="16">
    <location>
        <begin position="116"/>
        <end position="118"/>
    </location>
    <ligand>
        <name>thiamine diphosphate</name>
        <dbReference type="ChEBI" id="CHEBI:58937"/>
    </ligand>
</feature>
<dbReference type="SMART" id="SM00861">
    <property type="entry name" value="Transket_pyr"/>
    <property type="match status" value="1"/>
</dbReference>
<dbReference type="EC" id="2.2.1.1" evidence="6 13"/>
<comment type="cofactor">
    <cofactor evidence="1">
        <name>Ca(2+)</name>
        <dbReference type="ChEBI" id="CHEBI:29108"/>
    </cofactor>
</comment>
<dbReference type="SUPFAM" id="SSF52922">
    <property type="entry name" value="TK C-terminal domain-like"/>
    <property type="match status" value="1"/>
</dbReference>
<evidence type="ECO:0000256" key="3">
    <source>
        <dbReference type="ARBA" id="ARBA00001941"/>
    </source>
</evidence>
<comment type="catalytic activity">
    <reaction evidence="12">
        <text>D-sedoheptulose 7-phosphate + D-glyceraldehyde 3-phosphate = aldehydo-D-ribose 5-phosphate + D-xylulose 5-phosphate</text>
        <dbReference type="Rhea" id="RHEA:10508"/>
        <dbReference type="ChEBI" id="CHEBI:57483"/>
        <dbReference type="ChEBI" id="CHEBI:57737"/>
        <dbReference type="ChEBI" id="CHEBI:58273"/>
        <dbReference type="ChEBI" id="CHEBI:59776"/>
        <dbReference type="EC" id="2.2.1.1"/>
    </reaction>
</comment>
<evidence type="ECO:0000256" key="18">
    <source>
        <dbReference type="PIRSR" id="PIRSR605478-5"/>
    </source>
</evidence>